<gene>
    <name evidence="1" type="ORF">NA57DRAFT_61166</name>
</gene>
<dbReference type="AlphaFoldDB" id="A0A9P4I6Q3"/>
<dbReference type="EMBL" id="ML978136">
    <property type="protein sequence ID" value="KAF2093953.1"/>
    <property type="molecule type" value="Genomic_DNA"/>
</dbReference>
<reference evidence="1" key="1">
    <citation type="journal article" date="2020" name="Stud. Mycol.">
        <title>101 Dothideomycetes genomes: a test case for predicting lifestyles and emergence of pathogens.</title>
        <authorList>
            <person name="Haridas S."/>
            <person name="Albert R."/>
            <person name="Binder M."/>
            <person name="Bloem J."/>
            <person name="Labutti K."/>
            <person name="Salamov A."/>
            <person name="Andreopoulos B."/>
            <person name="Baker S."/>
            <person name="Barry K."/>
            <person name="Bills G."/>
            <person name="Bluhm B."/>
            <person name="Cannon C."/>
            <person name="Castanera R."/>
            <person name="Culley D."/>
            <person name="Daum C."/>
            <person name="Ezra D."/>
            <person name="Gonzalez J."/>
            <person name="Henrissat B."/>
            <person name="Kuo A."/>
            <person name="Liang C."/>
            <person name="Lipzen A."/>
            <person name="Lutzoni F."/>
            <person name="Magnuson J."/>
            <person name="Mondo S."/>
            <person name="Nolan M."/>
            <person name="Ohm R."/>
            <person name="Pangilinan J."/>
            <person name="Park H.-J."/>
            <person name="Ramirez L."/>
            <person name="Alfaro M."/>
            <person name="Sun H."/>
            <person name="Tritt A."/>
            <person name="Yoshinaga Y."/>
            <person name="Zwiers L.-H."/>
            <person name="Turgeon B."/>
            <person name="Goodwin S."/>
            <person name="Spatafora J."/>
            <person name="Crous P."/>
            <person name="Grigoriev I."/>
        </authorList>
    </citation>
    <scope>NUCLEOTIDE SEQUENCE</scope>
    <source>
        <strain evidence="1">CBS 133067</strain>
    </source>
</reference>
<keyword evidence="2" id="KW-1185">Reference proteome</keyword>
<sequence>MATSFDISLSTLYHKGYRPRTHSLPGIRKQRPFGETEKPRRVATFTPLSYDSSPGRSSADDGAATALFQIHGRKHMFDLPLEIRLEIYGYVLADQKLDIFYARQPWQHPLTRTCRRIRAEALPIMFQLGTIRYISDLPRLDYIKRWKSWQLLYRRDMLANIRKIEIRFGIHTDIIHLVVRDPRSTELSGALKLSVQLDASKSTMNAVLEHRGRIPTNLVSWLGFQMIGAVAGCGSPSWNGIALLAVVERALSASNQMISTHEGSWGTRKCTDTIMVSRQPSADDPLQVKLSTYTLSKPWEETPENQQRTMGIRNMFESLSMNPAGIRHCYATVPGLAYWTWWKQPQLQHSSSEIGSNGIWTSEFGQELFRVNYLLPHITTVGE</sequence>
<name>A0A9P4I6Q3_9PEZI</name>
<dbReference type="Proteomes" id="UP000799772">
    <property type="component" value="Unassembled WGS sequence"/>
</dbReference>
<protein>
    <recommendedName>
        <fullName evidence="3">F-box domain-containing protein</fullName>
    </recommendedName>
</protein>
<evidence type="ECO:0000313" key="2">
    <source>
        <dbReference type="Proteomes" id="UP000799772"/>
    </source>
</evidence>
<evidence type="ECO:0008006" key="3">
    <source>
        <dbReference type="Google" id="ProtNLM"/>
    </source>
</evidence>
<evidence type="ECO:0000313" key="1">
    <source>
        <dbReference type="EMBL" id="KAF2093953.1"/>
    </source>
</evidence>
<organism evidence="1 2">
    <name type="scientific">Rhizodiscina lignyota</name>
    <dbReference type="NCBI Taxonomy" id="1504668"/>
    <lineage>
        <taxon>Eukaryota</taxon>
        <taxon>Fungi</taxon>
        <taxon>Dikarya</taxon>
        <taxon>Ascomycota</taxon>
        <taxon>Pezizomycotina</taxon>
        <taxon>Dothideomycetes</taxon>
        <taxon>Pleosporomycetidae</taxon>
        <taxon>Aulographales</taxon>
        <taxon>Rhizodiscinaceae</taxon>
        <taxon>Rhizodiscina</taxon>
    </lineage>
</organism>
<comment type="caution">
    <text evidence="1">The sequence shown here is derived from an EMBL/GenBank/DDBJ whole genome shotgun (WGS) entry which is preliminary data.</text>
</comment>
<dbReference type="PANTHER" id="PTHR38790">
    <property type="entry name" value="2EXR DOMAIN-CONTAINING PROTEIN-RELATED"/>
    <property type="match status" value="1"/>
</dbReference>
<dbReference type="OrthoDB" id="3635680at2759"/>
<accession>A0A9P4I6Q3</accession>
<proteinExistence type="predicted"/>